<dbReference type="Proteomes" id="UP001604277">
    <property type="component" value="Unassembled WGS sequence"/>
</dbReference>
<reference evidence="3" key="1">
    <citation type="submission" date="2024-07" db="EMBL/GenBank/DDBJ databases">
        <title>Two chromosome-level genome assemblies of Korean endemic species Abeliophyllum distichum and Forsythia ovata (Oleaceae).</title>
        <authorList>
            <person name="Jang H."/>
        </authorList>
    </citation>
    <scope>NUCLEOTIDE SEQUENCE [LARGE SCALE GENOMIC DNA]</scope>
</reference>
<dbReference type="Pfam" id="PF25280">
    <property type="entry name" value="POTRA2_Toc75"/>
    <property type="match status" value="1"/>
</dbReference>
<organism evidence="2 3">
    <name type="scientific">Forsythia ovata</name>
    <dbReference type="NCBI Taxonomy" id="205694"/>
    <lineage>
        <taxon>Eukaryota</taxon>
        <taxon>Viridiplantae</taxon>
        <taxon>Streptophyta</taxon>
        <taxon>Embryophyta</taxon>
        <taxon>Tracheophyta</taxon>
        <taxon>Spermatophyta</taxon>
        <taxon>Magnoliopsida</taxon>
        <taxon>eudicotyledons</taxon>
        <taxon>Gunneridae</taxon>
        <taxon>Pentapetalae</taxon>
        <taxon>asterids</taxon>
        <taxon>lamiids</taxon>
        <taxon>Lamiales</taxon>
        <taxon>Oleaceae</taxon>
        <taxon>Forsythieae</taxon>
        <taxon>Forsythia</taxon>
    </lineage>
</organism>
<dbReference type="InterPro" id="IPR057355">
    <property type="entry name" value="POTRA2_Toc75"/>
</dbReference>
<comment type="caution">
    <text evidence="2">The sequence shown here is derived from an EMBL/GenBank/DDBJ whole genome shotgun (WGS) entry which is preliminary data.</text>
</comment>
<sequence>MDPDMTDKNILDCYESQDKDYKMRIEQARSCLLPLPVQREILQILREQGKVVSFRNLNTNEVVCEVVKGDITQLVIQFHDKLGNVCEGNTQDRWFCDLLL</sequence>
<feature type="domain" description="Toc75-like second POTRA" evidence="1">
    <location>
        <begin position="1"/>
        <end position="52"/>
    </location>
</feature>
<keyword evidence="3" id="KW-1185">Reference proteome</keyword>
<evidence type="ECO:0000259" key="1">
    <source>
        <dbReference type="Pfam" id="PF25280"/>
    </source>
</evidence>
<evidence type="ECO:0000313" key="3">
    <source>
        <dbReference type="Proteomes" id="UP001604277"/>
    </source>
</evidence>
<dbReference type="AlphaFoldDB" id="A0ABD1PX99"/>
<dbReference type="EMBL" id="JBFOLJ010000017">
    <property type="protein sequence ID" value="KAL2468202.1"/>
    <property type="molecule type" value="Genomic_DNA"/>
</dbReference>
<accession>A0ABD1PX99</accession>
<name>A0ABD1PX99_9LAMI</name>
<proteinExistence type="predicted"/>
<gene>
    <name evidence="2" type="ORF">Fot_51727</name>
</gene>
<protein>
    <submittedName>
        <fullName evidence="2">Protein TOC75-3</fullName>
    </submittedName>
</protein>
<evidence type="ECO:0000313" key="2">
    <source>
        <dbReference type="EMBL" id="KAL2468202.1"/>
    </source>
</evidence>